<gene>
    <name evidence="4" type="primary">LOC140015768</name>
</gene>
<organism evidence="3 4">
    <name type="scientific">Coffea arabica</name>
    <name type="common">Arabian coffee</name>
    <dbReference type="NCBI Taxonomy" id="13443"/>
    <lineage>
        <taxon>Eukaryota</taxon>
        <taxon>Viridiplantae</taxon>
        <taxon>Streptophyta</taxon>
        <taxon>Embryophyta</taxon>
        <taxon>Tracheophyta</taxon>
        <taxon>Spermatophyta</taxon>
        <taxon>Magnoliopsida</taxon>
        <taxon>eudicotyledons</taxon>
        <taxon>Gunneridae</taxon>
        <taxon>Pentapetalae</taxon>
        <taxon>asterids</taxon>
        <taxon>lamiids</taxon>
        <taxon>Gentianales</taxon>
        <taxon>Rubiaceae</taxon>
        <taxon>Ixoroideae</taxon>
        <taxon>Gardenieae complex</taxon>
        <taxon>Bertiereae - Coffeeae clade</taxon>
        <taxon>Coffeeae</taxon>
        <taxon>Coffea</taxon>
    </lineage>
</organism>
<keyword evidence="3" id="KW-1185">Reference proteome</keyword>
<reference evidence="4" key="1">
    <citation type="submission" date="2025-08" db="UniProtKB">
        <authorList>
            <consortium name="RefSeq"/>
        </authorList>
    </citation>
    <scope>IDENTIFICATION</scope>
    <source>
        <tissue evidence="4">Leaves</tissue>
    </source>
</reference>
<keyword evidence="1" id="KW-1133">Transmembrane helix</keyword>
<dbReference type="InterPro" id="IPR026960">
    <property type="entry name" value="RVT-Znf"/>
</dbReference>
<evidence type="ECO:0000256" key="1">
    <source>
        <dbReference type="SAM" id="Phobius"/>
    </source>
</evidence>
<proteinExistence type="predicted"/>
<feature type="transmembrane region" description="Helical" evidence="1">
    <location>
        <begin position="12"/>
        <end position="33"/>
    </location>
</feature>
<dbReference type="InterPro" id="IPR053151">
    <property type="entry name" value="RNase_H-like"/>
</dbReference>
<dbReference type="PROSITE" id="PS50879">
    <property type="entry name" value="RNASE_H_1"/>
    <property type="match status" value="1"/>
</dbReference>
<dbReference type="Gene3D" id="3.30.420.10">
    <property type="entry name" value="Ribonuclease H-like superfamily/Ribonuclease H"/>
    <property type="match status" value="1"/>
</dbReference>
<dbReference type="PANTHER" id="PTHR47723">
    <property type="entry name" value="OS05G0353850 PROTEIN"/>
    <property type="match status" value="1"/>
</dbReference>
<dbReference type="InterPro" id="IPR012337">
    <property type="entry name" value="RNaseH-like_sf"/>
</dbReference>
<dbReference type="Pfam" id="PF13456">
    <property type="entry name" value="RVT_3"/>
    <property type="match status" value="1"/>
</dbReference>
<dbReference type="Proteomes" id="UP001652660">
    <property type="component" value="Chromosome 10c"/>
</dbReference>
<dbReference type="RefSeq" id="XP_071924684.1">
    <property type="nucleotide sequence ID" value="XM_072068583.1"/>
</dbReference>
<accession>A0ABM4VYW9</accession>
<dbReference type="Pfam" id="PF13966">
    <property type="entry name" value="zf-RVT"/>
    <property type="match status" value="1"/>
</dbReference>
<dbReference type="InterPro" id="IPR002156">
    <property type="entry name" value="RNaseH_domain"/>
</dbReference>
<dbReference type="GeneID" id="140015768"/>
<dbReference type="InterPro" id="IPR044730">
    <property type="entry name" value="RNase_H-like_dom_plant"/>
</dbReference>
<feature type="domain" description="RNase H type-1" evidence="2">
    <location>
        <begin position="147"/>
        <end position="241"/>
    </location>
</feature>
<protein>
    <recommendedName>
        <fullName evidence="2">RNase H type-1 domain-containing protein</fullName>
    </recommendedName>
</protein>
<dbReference type="PANTHER" id="PTHR47723:SF19">
    <property type="entry name" value="POLYNUCLEOTIDYL TRANSFERASE, RIBONUCLEASE H-LIKE SUPERFAMILY PROTEIN"/>
    <property type="match status" value="1"/>
</dbReference>
<sequence length="241" mass="26534">MAENVQCQSASGVVYGLADLGGNLSFLVSFFMLRLLLGRLPTPDVFGKMGFHMPSKCFCCHNGANETLEHLFSERQIAMEVRNQAVFEGIRMCAVTIRQAIKSDVAAELKIHFNHRLGRVTFPQLYDWSGQQASGVNFQIVRWQAKKQGGLTLNTDGCSKGNPGWSGGGGILRDSSGIPVFAYSTFFGRRSSLHAKTLAMLMGLQLCVEKGFSSVDIQSDSQVLVGIVQRRFRCRGRFVAK</sequence>
<dbReference type="InterPro" id="IPR036397">
    <property type="entry name" value="RNaseH_sf"/>
</dbReference>
<keyword evidence="1" id="KW-0812">Transmembrane</keyword>
<keyword evidence="1" id="KW-0472">Membrane</keyword>
<dbReference type="CDD" id="cd06222">
    <property type="entry name" value="RNase_H_like"/>
    <property type="match status" value="1"/>
</dbReference>
<dbReference type="SUPFAM" id="SSF53098">
    <property type="entry name" value="Ribonuclease H-like"/>
    <property type="match status" value="1"/>
</dbReference>
<evidence type="ECO:0000259" key="2">
    <source>
        <dbReference type="PROSITE" id="PS50879"/>
    </source>
</evidence>
<evidence type="ECO:0000313" key="3">
    <source>
        <dbReference type="Proteomes" id="UP001652660"/>
    </source>
</evidence>
<name>A0ABM4VYW9_COFAR</name>
<evidence type="ECO:0000313" key="4">
    <source>
        <dbReference type="RefSeq" id="XP_071924684.1"/>
    </source>
</evidence>